<sequence>MSLPVYLITGLLGSGKSTCLQHLIQQKPTEQNWALLINEFGEIDIDGAALSASYPNLITETVSGGCICCSAQFNLSQALNQLIQNPDLDALFIEPTGLGHPARIIDTLKQFPQLQLAKTVCVVTPQQLTAERWQKSQVMRDLITLADLVLLNKTDLSEPPQIAASEQILDGLYPPKSVLKTQMAQIELATITAKKETVPQAAVFVLQDDSGFSLKPSGAHASQYQDWQSQLPKVMRSALQIDPRNDQILAIGWQFDKQVMCNRTVLKNFFLEFSPFLLRAKGLLRTGNEWQLLNFSDEQLVLSDIAWRQDNRLECLFKENEKIDKDLIKLMETQLLSVISLR</sequence>
<dbReference type="InterPro" id="IPR051316">
    <property type="entry name" value="Zinc-reg_GTPase_activator"/>
</dbReference>
<dbReference type="Gene3D" id="3.40.50.300">
    <property type="entry name" value="P-loop containing nucleotide triphosphate hydrolases"/>
    <property type="match status" value="1"/>
</dbReference>
<dbReference type="RefSeq" id="WP_208148520.1">
    <property type="nucleotide sequence ID" value="NZ_JAGETV010000007.1"/>
</dbReference>
<dbReference type="PANTHER" id="PTHR13748:SF46">
    <property type="entry name" value="ZINC CHAPERONE YEIR"/>
    <property type="match status" value="1"/>
</dbReference>
<dbReference type="EMBL" id="JAGETV010000007">
    <property type="protein sequence ID" value="MBO1927072.1"/>
    <property type="molecule type" value="Genomic_DNA"/>
</dbReference>
<dbReference type="Proteomes" id="UP000664835">
    <property type="component" value="Unassembled WGS sequence"/>
</dbReference>
<keyword evidence="3" id="KW-1185">Reference proteome</keyword>
<evidence type="ECO:0000313" key="2">
    <source>
        <dbReference type="EMBL" id="MBO1927072.1"/>
    </source>
</evidence>
<dbReference type="Pfam" id="PF02492">
    <property type="entry name" value="cobW"/>
    <property type="match status" value="1"/>
</dbReference>
<dbReference type="InterPro" id="IPR027417">
    <property type="entry name" value="P-loop_NTPase"/>
</dbReference>
<dbReference type="PANTHER" id="PTHR13748">
    <property type="entry name" value="COBW-RELATED"/>
    <property type="match status" value="1"/>
</dbReference>
<dbReference type="CDD" id="cd03112">
    <property type="entry name" value="CobW-like"/>
    <property type="match status" value="1"/>
</dbReference>
<dbReference type="SUPFAM" id="SSF52540">
    <property type="entry name" value="P-loop containing nucleoside triphosphate hydrolases"/>
    <property type="match status" value="1"/>
</dbReference>
<comment type="caution">
    <text evidence="2">The sequence shown here is derived from an EMBL/GenBank/DDBJ whole genome shotgun (WGS) entry which is preliminary data.</text>
</comment>
<accession>A0ABS3Q411</accession>
<evidence type="ECO:0000313" key="3">
    <source>
        <dbReference type="Proteomes" id="UP000664835"/>
    </source>
</evidence>
<name>A0ABS3Q411_9GAMM</name>
<dbReference type="InterPro" id="IPR003495">
    <property type="entry name" value="CobW/HypB/UreG_nucleotide-bd"/>
</dbReference>
<gene>
    <name evidence="2" type="ORF">J3998_05730</name>
</gene>
<feature type="domain" description="CobW/HypB/UreG nucleotide-binding" evidence="1">
    <location>
        <begin position="4"/>
        <end position="168"/>
    </location>
</feature>
<evidence type="ECO:0000259" key="1">
    <source>
        <dbReference type="Pfam" id="PF02492"/>
    </source>
</evidence>
<proteinExistence type="predicted"/>
<protein>
    <submittedName>
        <fullName evidence="2">GTP-binding protein</fullName>
    </submittedName>
</protein>
<organism evidence="2 3">
    <name type="scientific">Thiomicrorhabdus marina</name>
    <dbReference type="NCBI Taxonomy" id="2818442"/>
    <lineage>
        <taxon>Bacteria</taxon>
        <taxon>Pseudomonadati</taxon>
        <taxon>Pseudomonadota</taxon>
        <taxon>Gammaproteobacteria</taxon>
        <taxon>Thiotrichales</taxon>
        <taxon>Piscirickettsiaceae</taxon>
        <taxon>Thiomicrorhabdus</taxon>
    </lineage>
</organism>
<reference evidence="2 3" key="1">
    <citation type="submission" date="2021-03" db="EMBL/GenBank/DDBJ databases">
        <title>Thiomicrorhabdus sp.nov.,novel sulfur-oxidizing bacteria isolated from coastal sediment.</title>
        <authorList>
            <person name="Liu X."/>
        </authorList>
    </citation>
    <scope>NUCLEOTIDE SEQUENCE [LARGE SCALE GENOMIC DNA]</scope>
    <source>
        <strain evidence="2 3">6S2-11</strain>
    </source>
</reference>